<dbReference type="EMBL" id="FNBD01000003">
    <property type="protein sequence ID" value="SDE76535.1"/>
    <property type="molecule type" value="Genomic_DNA"/>
</dbReference>
<proteinExistence type="predicted"/>
<dbReference type="Proteomes" id="UP000182114">
    <property type="component" value="Unassembled WGS sequence"/>
</dbReference>
<evidence type="ECO:0000313" key="1">
    <source>
        <dbReference type="EMBL" id="SDE76535.1"/>
    </source>
</evidence>
<organism evidence="1 2">
    <name type="scientific">Cellulophaga baltica</name>
    <dbReference type="NCBI Taxonomy" id="76594"/>
    <lineage>
        <taxon>Bacteria</taxon>
        <taxon>Pseudomonadati</taxon>
        <taxon>Bacteroidota</taxon>
        <taxon>Flavobacteriia</taxon>
        <taxon>Flavobacteriales</taxon>
        <taxon>Flavobacteriaceae</taxon>
        <taxon>Cellulophaga</taxon>
    </lineage>
</organism>
<accession>A0A1G7FLJ7</accession>
<dbReference type="AlphaFoldDB" id="A0A1G7FLJ7"/>
<dbReference type="RefSeq" id="WP_074537890.1">
    <property type="nucleotide sequence ID" value="NZ_FNBD01000003.1"/>
</dbReference>
<protein>
    <submittedName>
        <fullName evidence="1">Uncharacterized protein</fullName>
    </submittedName>
</protein>
<evidence type="ECO:0000313" key="2">
    <source>
        <dbReference type="Proteomes" id="UP000182114"/>
    </source>
</evidence>
<reference evidence="2" key="1">
    <citation type="submission" date="2016-10" db="EMBL/GenBank/DDBJ databases">
        <authorList>
            <person name="Varghese N."/>
            <person name="Submissions S."/>
        </authorList>
    </citation>
    <scope>NUCLEOTIDE SEQUENCE [LARGE SCALE GENOMIC DNA]</scope>
    <source>
        <strain evidence="2">DSM 24729</strain>
    </source>
</reference>
<sequence length="225" mass="26439">MSILNQHKKVFSLVQVELEKLGFSEFTYRPHNYLLDAKKNVGELTYILSIHLSSKGISLSYVYGDIMINSVNKILKQFIPDLSDNNELITLKNCDIDGKQEDFKKINEQLKTKNTGDYIMAIMDHIKKIDLPFFNKYPTMETINQKIINKVPEEDYFEWFPGVAIFKILIIMKLCDNSKYEEYKNKRVKVYLSFVEKQPALYQEDYTTFLSFLDYLDSGSYLKII</sequence>
<name>A0A1G7FLJ7_9FLAO</name>
<keyword evidence="2" id="KW-1185">Reference proteome</keyword>
<gene>
    <name evidence="1" type="ORF">SAMN04487992_103335</name>
</gene>